<feature type="domain" description="ABC transmembrane type-1" evidence="8">
    <location>
        <begin position="75"/>
        <end position="280"/>
    </location>
</feature>
<evidence type="ECO:0000256" key="5">
    <source>
        <dbReference type="ARBA" id="ARBA00022989"/>
    </source>
</evidence>
<dbReference type="PROSITE" id="PS50928">
    <property type="entry name" value="ABC_TM1"/>
    <property type="match status" value="1"/>
</dbReference>
<name>A0A6C0NYY3_9BACL</name>
<keyword evidence="2 7" id="KW-0813">Transport</keyword>
<feature type="transmembrane region" description="Helical" evidence="7">
    <location>
        <begin position="109"/>
        <end position="131"/>
    </location>
</feature>
<evidence type="ECO:0000256" key="6">
    <source>
        <dbReference type="ARBA" id="ARBA00023136"/>
    </source>
</evidence>
<dbReference type="EMBL" id="CP048286">
    <property type="protein sequence ID" value="QHW31427.1"/>
    <property type="molecule type" value="Genomic_DNA"/>
</dbReference>
<evidence type="ECO:0000313" key="9">
    <source>
        <dbReference type="EMBL" id="QHW31427.1"/>
    </source>
</evidence>
<dbReference type="InterPro" id="IPR000515">
    <property type="entry name" value="MetI-like"/>
</dbReference>
<evidence type="ECO:0000256" key="1">
    <source>
        <dbReference type="ARBA" id="ARBA00004651"/>
    </source>
</evidence>
<dbReference type="AlphaFoldDB" id="A0A6C0NYY3"/>
<dbReference type="PANTHER" id="PTHR43744:SF9">
    <property type="entry name" value="POLYGALACTURONAN_RHAMNOGALACTURONAN TRANSPORT SYSTEM PERMEASE PROTEIN YTCP"/>
    <property type="match status" value="1"/>
</dbReference>
<keyword evidence="6 7" id="KW-0472">Membrane</keyword>
<dbReference type="PANTHER" id="PTHR43744">
    <property type="entry name" value="ABC TRANSPORTER PERMEASE PROTEIN MG189-RELATED-RELATED"/>
    <property type="match status" value="1"/>
</dbReference>
<comment type="similarity">
    <text evidence="7">Belongs to the binding-protein-dependent transport system permease family.</text>
</comment>
<evidence type="ECO:0000259" key="8">
    <source>
        <dbReference type="PROSITE" id="PS50928"/>
    </source>
</evidence>
<evidence type="ECO:0000256" key="4">
    <source>
        <dbReference type="ARBA" id="ARBA00022692"/>
    </source>
</evidence>
<keyword evidence="10" id="KW-1185">Reference proteome</keyword>
<feature type="transmembrane region" description="Helical" evidence="7">
    <location>
        <begin position="12"/>
        <end position="35"/>
    </location>
</feature>
<comment type="subcellular location">
    <subcellularLocation>
        <location evidence="1 7">Cell membrane</location>
        <topology evidence="1 7">Multi-pass membrane protein</topology>
    </subcellularLocation>
</comment>
<dbReference type="Pfam" id="PF00528">
    <property type="entry name" value="BPD_transp_1"/>
    <property type="match status" value="1"/>
</dbReference>
<dbReference type="Gene3D" id="1.10.3720.10">
    <property type="entry name" value="MetI-like"/>
    <property type="match status" value="1"/>
</dbReference>
<dbReference type="KEGG" id="prz:GZH47_11630"/>
<keyword evidence="4 7" id="KW-0812">Transmembrane</keyword>
<evidence type="ECO:0000256" key="7">
    <source>
        <dbReference type="RuleBase" id="RU363032"/>
    </source>
</evidence>
<accession>A0A6C0NYY3</accession>
<feature type="transmembrane region" description="Helical" evidence="7">
    <location>
        <begin position="77"/>
        <end position="100"/>
    </location>
</feature>
<reference evidence="9 10" key="1">
    <citation type="submission" date="2020-02" db="EMBL/GenBank/DDBJ databases">
        <title>Paenibacillus sp. nov., isolated from rhizosphere soil of tomato.</title>
        <authorList>
            <person name="Weon H.-Y."/>
            <person name="Lee S.A."/>
        </authorList>
    </citation>
    <scope>NUCLEOTIDE SEQUENCE [LARGE SCALE GENOMIC DNA]</scope>
    <source>
        <strain evidence="9 10">14171R-81</strain>
    </source>
</reference>
<keyword evidence="5 7" id="KW-1133">Transmembrane helix</keyword>
<keyword evidence="3" id="KW-1003">Cell membrane</keyword>
<dbReference type="SUPFAM" id="SSF161098">
    <property type="entry name" value="MetI-like"/>
    <property type="match status" value="1"/>
</dbReference>
<feature type="transmembrane region" description="Helical" evidence="7">
    <location>
        <begin position="137"/>
        <end position="156"/>
    </location>
</feature>
<dbReference type="CDD" id="cd06261">
    <property type="entry name" value="TM_PBP2"/>
    <property type="match status" value="1"/>
</dbReference>
<evidence type="ECO:0000313" key="10">
    <source>
        <dbReference type="Proteomes" id="UP000479114"/>
    </source>
</evidence>
<sequence length="295" mass="33069">MPIKRTLSDRIADGINLFLLLLLAFVMIFPFYYIIAVSFSSYEEYVNTELLLFPKTWVLDAYRFIFDSKEFIRSIGVTVYITIVGSVVSLLLTSTMAFALTRRLWGQRFYLFLVLFTFIFGAGMIPTYLIVKATGLIDSYWSLIIPDAIGSFNLIVMRQFFLSIPEELNEAAVIDGANDLQIFTRIILPLSKPALAAFGLFYAVSQWNTYFTAILYLNDPAKWTVQVILRQIVILDDATNTLASAARDAAQSAHLPPPETIGMAAIILATVPILIVYPFLQKHFAKGVMLGSVKG</sequence>
<organism evidence="9 10">
    <name type="scientific">Paenibacillus rhizovicinus</name>
    <dbReference type="NCBI Taxonomy" id="2704463"/>
    <lineage>
        <taxon>Bacteria</taxon>
        <taxon>Bacillati</taxon>
        <taxon>Bacillota</taxon>
        <taxon>Bacilli</taxon>
        <taxon>Bacillales</taxon>
        <taxon>Paenibacillaceae</taxon>
        <taxon>Paenibacillus</taxon>
    </lineage>
</organism>
<dbReference type="GO" id="GO:0055085">
    <property type="term" value="P:transmembrane transport"/>
    <property type="evidence" value="ECO:0007669"/>
    <property type="project" value="InterPro"/>
</dbReference>
<feature type="transmembrane region" description="Helical" evidence="7">
    <location>
        <begin position="261"/>
        <end position="280"/>
    </location>
</feature>
<evidence type="ECO:0000256" key="3">
    <source>
        <dbReference type="ARBA" id="ARBA00022475"/>
    </source>
</evidence>
<proteinExistence type="inferred from homology"/>
<dbReference type="InterPro" id="IPR035906">
    <property type="entry name" value="MetI-like_sf"/>
</dbReference>
<dbReference type="Proteomes" id="UP000479114">
    <property type="component" value="Chromosome"/>
</dbReference>
<protein>
    <submittedName>
        <fullName evidence="9">Carbohydrate ABC transporter permease</fullName>
    </submittedName>
</protein>
<dbReference type="GO" id="GO:0005886">
    <property type="term" value="C:plasma membrane"/>
    <property type="evidence" value="ECO:0007669"/>
    <property type="project" value="UniProtKB-SubCell"/>
</dbReference>
<dbReference type="RefSeq" id="WP_162640235.1">
    <property type="nucleotide sequence ID" value="NZ_CP048286.1"/>
</dbReference>
<gene>
    <name evidence="9" type="ORF">GZH47_11630</name>
</gene>
<evidence type="ECO:0000256" key="2">
    <source>
        <dbReference type="ARBA" id="ARBA00022448"/>
    </source>
</evidence>